<reference evidence="2 3" key="1">
    <citation type="submission" date="2017-04" db="EMBL/GenBank/DDBJ databases">
        <authorList>
            <person name="Afonso C.L."/>
            <person name="Miller P.J."/>
            <person name="Scott M.A."/>
            <person name="Spackman E."/>
            <person name="Goraichik I."/>
            <person name="Dimitrov K.M."/>
            <person name="Suarez D.L."/>
            <person name="Swayne D.E."/>
        </authorList>
    </citation>
    <scope>NUCLEOTIDE SEQUENCE [LARGE SCALE GENOMIC DNA]</scope>
    <source>
        <strain evidence="2 3">DSM 12816</strain>
    </source>
</reference>
<dbReference type="AlphaFoldDB" id="A0A1W1ZKB9"/>
<gene>
    <name evidence="2" type="ORF">SAMN02745168_1194</name>
</gene>
<protein>
    <submittedName>
        <fullName evidence="2">Uncharacterized protein</fullName>
    </submittedName>
</protein>
<keyword evidence="1" id="KW-0472">Membrane</keyword>
<dbReference type="RefSeq" id="WP_084233817.1">
    <property type="nucleotide sequence ID" value="NZ_FWXW01000002.1"/>
</dbReference>
<evidence type="ECO:0000256" key="1">
    <source>
        <dbReference type="SAM" id="Phobius"/>
    </source>
</evidence>
<evidence type="ECO:0000313" key="3">
    <source>
        <dbReference type="Proteomes" id="UP000192790"/>
    </source>
</evidence>
<dbReference type="STRING" id="1122930.SAMN02745168_1194"/>
<accession>A0A1W1ZKB9</accession>
<organism evidence="2 3">
    <name type="scientific">Papillibacter cinnamivorans DSM 12816</name>
    <dbReference type="NCBI Taxonomy" id="1122930"/>
    <lineage>
        <taxon>Bacteria</taxon>
        <taxon>Bacillati</taxon>
        <taxon>Bacillota</taxon>
        <taxon>Clostridia</taxon>
        <taxon>Eubacteriales</taxon>
        <taxon>Oscillospiraceae</taxon>
        <taxon>Papillibacter</taxon>
    </lineage>
</organism>
<feature type="transmembrane region" description="Helical" evidence="1">
    <location>
        <begin position="102"/>
        <end position="122"/>
    </location>
</feature>
<keyword evidence="1" id="KW-0812">Transmembrane</keyword>
<keyword evidence="3" id="KW-1185">Reference proteome</keyword>
<dbReference type="EMBL" id="FWXW01000002">
    <property type="protein sequence ID" value="SMC48929.1"/>
    <property type="molecule type" value="Genomic_DNA"/>
</dbReference>
<feature type="transmembrane region" description="Helical" evidence="1">
    <location>
        <begin position="9"/>
        <end position="28"/>
    </location>
</feature>
<dbReference type="OrthoDB" id="1953790at2"/>
<evidence type="ECO:0000313" key="2">
    <source>
        <dbReference type="EMBL" id="SMC48929.1"/>
    </source>
</evidence>
<name>A0A1W1ZKB9_9FIRM</name>
<sequence length="152" mass="17502">MTGSSNKNGIFVVVTGILWVAVTLMAWYGYWYQGIFVSLVMMLLYLITGARLNGKLDKSFMVYPILSWFVLWVVSFGLVGYYSSMFRGSAPTFTLLGFHPSFAWVFIAWVGSVLTLSLGFYINRDKWLSRKDWEEYQAKIKRMNQELSKGVK</sequence>
<feature type="transmembrane region" description="Helical" evidence="1">
    <location>
        <begin position="34"/>
        <end position="53"/>
    </location>
</feature>
<proteinExistence type="predicted"/>
<feature type="transmembrane region" description="Helical" evidence="1">
    <location>
        <begin position="60"/>
        <end position="82"/>
    </location>
</feature>
<keyword evidence="1" id="KW-1133">Transmembrane helix</keyword>
<dbReference type="Proteomes" id="UP000192790">
    <property type="component" value="Unassembled WGS sequence"/>
</dbReference>